<proteinExistence type="predicted"/>
<dbReference type="RefSeq" id="WP_092809787.1">
    <property type="nucleotide sequence ID" value="NZ_FMVW01000001.1"/>
</dbReference>
<sequence length="194" mass="20960">MFTCFGYGSLVNAATLTAEVVAVPGKLLGWRRAWRHSGASSYGGRCTLTVVPDPDCEIWGAIVALPHQERPALDRREAQYAVVAPAEAAVTWLAGRPAGWPDPHLYVGHEEYGRPGDADNPIMLSYLDVVLSGFHAVYGEAGIAHFLETTADWQVPILDDRTAPRYPRALALDEREHALVDEAIAAAGATKISL</sequence>
<evidence type="ECO:0000313" key="1">
    <source>
        <dbReference type="EMBL" id="SCZ25771.1"/>
    </source>
</evidence>
<dbReference type="AlphaFoldDB" id="A0A1G5MM84"/>
<dbReference type="Proteomes" id="UP000199347">
    <property type="component" value="Unassembled WGS sequence"/>
</dbReference>
<dbReference type="InterPro" id="IPR013024">
    <property type="entry name" value="GGCT-like"/>
</dbReference>
<dbReference type="SUPFAM" id="SSF110857">
    <property type="entry name" value="Gamma-glutamyl cyclotransferase-like"/>
    <property type="match status" value="1"/>
</dbReference>
<evidence type="ECO:0000313" key="2">
    <source>
        <dbReference type="Proteomes" id="UP000199347"/>
    </source>
</evidence>
<keyword evidence="2" id="KW-1185">Reference proteome</keyword>
<evidence type="ECO:0008006" key="3">
    <source>
        <dbReference type="Google" id="ProtNLM"/>
    </source>
</evidence>
<dbReference type="Gene3D" id="3.10.490.10">
    <property type="entry name" value="Gamma-glutamyl cyclotransferase-like"/>
    <property type="match status" value="1"/>
</dbReference>
<accession>A0A1G5MM84</accession>
<name>A0A1G5MM84_AFIMA</name>
<dbReference type="InterPro" id="IPR036568">
    <property type="entry name" value="GGCT-like_sf"/>
</dbReference>
<gene>
    <name evidence="1" type="ORF">SAMN03080610_00845</name>
</gene>
<dbReference type="CDD" id="cd06661">
    <property type="entry name" value="GGCT_like"/>
    <property type="match status" value="1"/>
</dbReference>
<dbReference type="OrthoDB" id="5567366at2"/>
<dbReference type="EMBL" id="FMVW01000001">
    <property type="protein sequence ID" value="SCZ25771.1"/>
    <property type="molecule type" value="Genomic_DNA"/>
</dbReference>
<protein>
    <recommendedName>
        <fullName evidence="3">Gamma-glutamylcyclotransferase</fullName>
    </recommendedName>
</protein>
<organism evidence="1 2">
    <name type="scientific">Afifella marina DSM 2698</name>
    <dbReference type="NCBI Taxonomy" id="1120955"/>
    <lineage>
        <taxon>Bacteria</taxon>
        <taxon>Pseudomonadati</taxon>
        <taxon>Pseudomonadota</taxon>
        <taxon>Alphaproteobacteria</taxon>
        <taxon>Hyphomicrobiales</taxon>
        <taxon>Afifellaceae</taxon>
        <taxon>Afifella</taxon>
    </lineage>
</organism>
<dbReference type="STRING" id="1120955.SAMN03080610_00845"/>
<reference evidence="1 2" key="1">
    <citation type="submission" date="2016-10" db="EMBL/GenBank/DDBJ databases">
        <authorList>
            <person name="de Groot N.N."/>
        </authorList>
    </citation>
    <scope>NUCLEOTIDE SEQUENCE [LARGE SCALE GENOMIC DNA]</scope>
    <source>
        <strain evidence="1 2">DSM 2698</strain>
    </source>
</reference>